<feature type="chain" id="PRO_5045968574" evidence="1">
    <location>
        <begin position="21"/>
        <end position="453"/>
    </location>
</feature>
<dbReference type="Proteomes" id="UP001597131">
    <property type="component" value="Unassembled WGS sequence"/>
</dbReference>
<accession>A0ABW3NML3</accession>
<protein>
    <submittedName>
        <fullName evidence="2">Spondin domain-containing protein</fullName>
    </submittedName>
</protein>
<feature type="signal peptide" evidence="1">
    <location>
        <begin position="1"/>
        <end position="20"/>
    </location>
</feature>
<dbReference type="EMBL" id="JBHTLI010000001">
    <property type="protein sequence ID" value="MFD1094179.1"/>
    <property type="molecule type" value="Genomic_DNA"/>
</dbReference>
<dbReference type="PROSITE" id="PS51257">
    <property type="entry name" value="PROKAR_LIPOPROTEIN"/>
    <property type="match status" value="1"/>
</dbReference>
<keyword evidence="1" id="KW-0732">Signal</keyword>
<proteinExistence type="predicted"/>
<evidence type="ECO:0000256" key="1">
    <source>
        <dbReference type="SAM" id="SignalP"/>
    </source>
</evidence>
<gene>
    <name evidence="2" type="ORF">ACFQ3Q_00320</name>
</gene>
<dbReference type="Gene3D" id="2.60.40.2130">
    <property type="entry name" value="F-spondin domain"/>
    <property type="match status" value="3"/>
</dbReference>
<organism evidence="2 3">
    <name type="scientific">Salegentibacter chungangensis</name>
    <dbReference type="NCBI Taxonomy" id="1335724"/>
    <lineage>
        <taxon>Bacteria</taxon>
        <taxon>Pseudomonadati</taxon>
        <taxon>Bacteroidota</taxon>
        <taxon>Flavobacteriia</taxon>
        <taxon>Flavobacteriales</taxon>
        <taxon>Flavobacteriaceae</taxon>
        <taxon>Salegentibacter</taxon>
    </lineage>
</organism>
<dbReference type="InterPro" id="IPR038678">
    <property type="entry name" value="Spondin_N_sf"/>
</dbReference>
<evidence type="ECO:0000313" key="3">
    <source>
        <dbReference type="Proteomes" id="UP001597131"/>
    </source>
</evidence>
<sequence>MKTRGYFMFCLLIIISACNNDDEGNSTTPTRANFTLTIENVAEAKSFIHSGVFNTPDGDDATGPATPGKEYEFNIDAGRSQSLTFVTMLAATNDLFFGPGGEGIALYDEMGDPITANVTSQVYLWDAGTEVNEEPFVGPNTVSKQASANTGEDENGNVLKIGDVTTGFEFDYPAVSDLIEVSITHIQDTRFRVNIEVLATAELETSEGTVAAPISPGVWVVHNGNNPLYTENEPDFVQGVEAIAEDGNPAALGAYAEENTGVTYPISPGVWVLHEKGTFPIYKLGTEDYGDGLEAIAEDGNTEILSENLSSLEGYITGGVFNTPTGADAPGPLRPGHTYEFSFEAEEGENLSIATMLAATNDVFIGAIGSGVILFEPDGTPRRGDITGKFLLIDAGTEQNEEPAVGPNTVTNQLEANTGIEENGTVALLSNVDDERTYPSVNQIIKVTLTPDE</sequence>
<keyword evidence="3" id="KW-1185">Reference proteome</keyword>
<comment type="caution">
    <text evidence="2">The sequence shown here is derived from an EMBL/GenBank/DDBJ whole genome shotgun (WGS) entry which is preliminary data.</text>
</comment>
<evidence type="ECO:0000313" key="2">
    <source>
        <dbReference type="EMBL" id="MFD1094179.1"/>
    </source>
</evidence>
<reference evidence="3" key="1">
    <citation type="journal article" date="2019" name="Int. J. Syst. Evol. Microbiol.">
        <title>The Global Catalogue of Microorganisms (GCM) 10K type strain sequencing project: providing services to taxonomists for standard genome sequencing and annotation.</title>
        <authorList>
            <consortium name="The Broad Institute Genomics Platform"/>
            <consortium name="The Broad Institute Genome Sequencing Center for Infectious Disease"/>
            <person name="Wu L."/>
            <person name="Ma J."/>
        </authorList>
    </citation>
    <scope>NUCLEOTIDE SEQUENCE [LARGE SCALE GENOMIC DNA]</scope>
    <source>
        <strain evidence="3">CCUG 64793</strain>
    </source>
</reference>
<dbReference type="NCBIfam" id="NF038123">
    <property type="entry name" value="NF038123_dom"/>
    <property type="match status" value="2"/>
</dbReference>
<name>A0ABW3NML3_9FLAO</name>
<dbReference type="InterPro" id="IPR009465">
    <property type="entry name" value="Spondin_N"/>
</dbReference>
<dbReference type="RefSeq" id="WP_380741803.1">
    <property type="nucleotide sequence ID" value="NZ_JBHTLI010000001.1"/>
</dbReference>